<keyword evidence="2" id="KW-1185">Reference proteome</keyword>
<proteinExistence type="predicted"/>
<protein>
    <submittedName>
        <fullName evidence="1">Uncharacterized protein</fullName>
    </submittedName>
</protein>
<name>A0A078KL25_9FIRM</name>
<dbReference type="PATRIC" id="fig|29343.3.peg.1340"/>
<organism evidence="1 2">
    <name type="scientific">[Clostridium] cellulosi</name>
    <dbReference type="NCBI Taxonomy" id="29343"/>
    <lineage>
        <taxon>Bacteria</taxon>
        <taxon>Bacillati</taxon>
        <taxon>Bacillota</taxon>
        <taxon>Clostridia</taxon>
        <taxon>Eubacteriales</taxon>
        <taxon>Oscillospiraceae</taxon>
        <taxon>Oscillospiraceae incertae sedis</taxon>
    </lineage>
</organism>
<evidence type="ECO:0000313" key="1">
    <source>
        <dbReference type="EMBL" id="CDZ24386.1"/>
    </source>
</evidence>
<dbReference type="Proteomes" id="UP000032431">
    <property type="component" value="Chromosome I"/>
</dbReference>
<dbReference type="KEGG" id="ccel:CCDG5_1272"/>
<evidence type="ECO:0000313" key="2">
    <source>
        <dbReference type="Proteomes" id="UP000032431"/>
    </source>
</evidence>
<sequence length="78" mass="9056">MFAENSVIVIKSPENLGKGFRGENFLTNLFFYNVRGQEIQYNHHCVKIVVADVFLLLHDGYLDVFQLDQIQTCKLHQV</sequence>
<accession>A0A078KL25</accession>
<dbReference type="HOGENOM" id="CLU_2615753_0_0_9"/>
<dbReference type="AlphaFoldDB" id="A0A078KL25"/>
<gene>
    <name evidence="1" type="ORF">CCDG5_1272</name>
</gene>
<reference evidence="2" key="1">
    <citation type="submission" date="2014-07" db="EMBL/GenBank/DDBJ databases">
        <authorList>
            <person name="Wibberg D."/>
        </authorList>
    </citation>
    <scope>NUCLEOTIDE SEQUENCE [LARGE SCALE GENOMIC DNA]</scope>
    <source>
        <strain evidence="2">DG5</strain>
    </source>
</reference>
<dbReference type="EMBL" id="LM995447">
    <property type="protein sequence ID" value="CDZ24386.1"/>
    <property type="molecule type" value="Genomic_DNA"/>
</dbReference>